<organism evidence="1 2">
    <name type="scientific">Austropuccinia psidii MF-1</name>
    <dbReference type="NCBI Taxonomy" id="1389203"/>
    <lineage>
        <taxon>Eukaryota</taxon>
        <taxon>Fungi</taxon>
        <taxon>Dikarya</taxon>
        <taxon>Basidiomycota</taxon>
        <taxon>Pucciniomycotina</taxon>
        <taxon>Pucciniomycetes</taxon>
        <taxon>Pucciniales</taxon>
        <taxon>Sphaerophragmiaceae</taxon>
        <taxon>Austropuccinia</taxon>
    </lineage>
</organism>
<dbReference type="Proteomes" id="UP000765509">
    <property type="component" value="Unassembled WGS sequence"/>
</dbReference>
<sequence length="97" mass="11209">MGPLPPPESWPSRFIRGFGTLWPRGHKIKLHRSPRPPFGLPLMNPKGAIELYHKPKWTLEVVRGPPITILAKLPFPTLWTILLLDIKKCHIWCYTPL</sequence>
<dbReference type="AlphaFoldDB" id="A0A9Q3BIW8"/>
<reference evidence="1" key="1">
    <citation type="submission" date="2021-03" db="EMBL/GenBank/DDBJ databases">
        <title>Draft genome sequence of rust myrtle Austropuccinia psidii MF-1, a brazilian biotype.</title>
        <authorList>
            <person name="Quecine M.C."/>
            <person name="Pachon D.M.R."/>
            <person name="Bonatelli M.L."/>
            <person name="Correr F.H."/>
            <person name="Franceschini L.M."/>
            <person name="Leite T.F."/>
            <person name="Margarido G.R.A."/>
            <person name="Almeida C.A."/>
            <person name="Ferrarezi J.A."/>
            <person name="Labate C.A."/>
        </authorList>
    </citation>
    <scope>NUCLEOTIDE SEQUENCE</scope>
    <source>
        <strain evidence="1">MF-1</strain>
    </source>
</reference>
<comment type="caution">
    <text evidence="1">The sequence shown here is derived from an EMBL/GenBank/DDBJ whole genome shotgun (WGS) entry which is preliminary data.</text>
</comment>
<proteinExistence type="predicted"/>
<name>A0A9Q3BIW8_9BASI</name>
<protein>
    <submittedName>
        <fullName evidence="1">Uncharacterized protein</fullName>
    </submittedName>
</protein>
<evidence type="ECO:0000313" key="2">
    <source>
        <dbReference type="Proteomes" id="UP000765509"/>
    </source>
</evidence>
<gene>
    <name evidence="1" type="ORF">O181_005405</name>
</gene>
<dbReference type="EMBL" id="AVOT02001102">
    <property type="protein sequence ID" value="MBW0465690.1"/>
    <property type="molecule type" value="Genomic_DNA"/>
</dbReference>
<keyword evidence="2" id="KW-1185">Reference proteome</keyword>
<evidence type="ECO:0000313" key="1">
    <source>
        <dbReference type="EMBL" id="MBW0465690.1"/>
    </source>
</evidence>
<accession>A0A9Q3BIW8</accession>